<dbReference type="InterPro" id="IPR001965">
    <property type="entry name" value="Znf_PHD"/>
</dbReference>
<proteinExistence type="predicted"/>
<evidence type="ECO:0000256" key="2">
    <source>
        <dbReference type="ARBA" id="ARBA00022679"/>
    </source>
</evidence>
<evidence type="ECO:0000256" key="1">
    <source>
        <dbReference type="ARBA" id="ARBA00022603"/>
    </source>
</evidence>
<sequence>MEPAIGILSIPPQSFAKMCVICNQMHGSCTQCNRCSTYYHAMCASRAGFRMELHCLEKNGKPITKMVSYCALHRAPNPDTVLIMQTPEGVFSTKTLLQNNDKQIGSRLIWKEIPQESVLPALTPLRPDSLSAARCLVYKKPESKVKQQEAVTHRVTGHCHHSLQEIRSLNPPREKKTLNHFLHSGNAFTICRHSTEQTRACFGRSGIHGWGLFARRNIQEGEMVLEYRGEQVRRSVADLREARYRLEGKDCYLFKISEEVVDATDKGNIARLINHSCMPNCYARIMSVGDEESRVVLIAKTNVTAGDELTYDYLFDTDEGEECKVPCLCKAPNCRKFMN</sequence>
<dbReference type="InterPro" id="IPR050701">
    <property type="entry name" value="Histone_Mod_Regulator"/>
</dbReference>
<keyword evidence="4" id="KW-0479">Metal-binding</keyword>
<dbReference type="SUPFAM" id="SSF82199">
    <property type="entry name" value="SET domain"/>
    <property type="match status" value="1"/>
</dbReference>
<evidence type="ECO:0000259" key="9">
    <source>
        <dbReference type="PROSITE" id="PS51805"/>
    </source>
</evidence>
<dbReference type="Proteomes" id="UP001140949">
    <property type="component" value="Unassembled WGS sequence"/>
</dbReference>
<keyword evidence="3" id="KW-0949">S-adenosyl-L-methionine</keyword>
<dbReference type="GO" id="GO:0006357">
    <property type="term" value="P:regulation of transcription by RNA polymerase II"/>
    <property type="evidence" value="ECO:0007669"/>
    <property type="project" value="TreeGrafter"/>
</dbReference>
<dbReference type="InterPro" id="IPR034732">
    <property type="entry name" value="EPHD"/>
</dbReference>
<dbReference type="Pfam" id="PF13832">
    <property type="entry name" value="zf-HC5HC2H_2"/>
    <property type="match status" value="1"/>
</dbReference>
<dbReference type="PROSITE" id="PS50280">
    <property type="entry name" value="SET"/>
    <property type="match status" value="1"/>
</dbReference>
<keyword evidence="1" id="KW-0489">Methyltransferase</keyword>
<dbReference type="FunFam" id="2.170.270.10:FF:000058">
    <property type="entry name" value="Histone-lysine N-methyltransferase"/>
    <property type="match status" value="1"/>
</dbReference>
<dbReference type="InterPro" id="IPR046341">
    <property type="entry name" value="SET_dom_sf"/>
</dbReference>
<keyword evidence="11" id="KW-1185">Reference proteome</keyword>
<reference evidence="10" key="2">
    <citation type="submission" date="2023-04" db="EMBL/GenBank/DDBJ databases">
        <authorList>
            <person name="Bruccoleri R.E."/>
            <person name="Oakeley E.J."/>
            <person name="Faust A.-M."/>
            <person name="Dessus-Babus S."/>
            <person name="Altorfer M."/>
            <person name="Burckhardt D."/>
            <person name="Oertli M."/>
            <person name="Naumann U."/>
            <person name="Petersen F."/>
            <person name="Wong J."/>
        </authorList>
    </citation>
    <scope>NUCLEOTIDE SEQUENCE</scope>
    <source>
        <strain evidence="10">GSM-AAB239-AS_SAM_17_03QT</strain>
        <tissue evidence="10">Leaf</tissue>
    </source>
</reference>
<keyword evidence="6" id="KW-0862">Zinc</keyword>
<dbReference type="EMBL" id="JANAVB010017998">
    <property type="protein sequence ID" value="KAJ6830092.1"/>
    <property type="molecule type" value="Genomic_DNA"/>
</dbReference>
<organism evidence="10 11">
    <name type="scientific">Iris pallida</name>
    <name type="common">Sweet iris</name>
    <dbReference type="NCBI Taxonomy" id="29817"/>
    <lineage>
        <taxon>Eukaryota</taxon>
        <taxon>Viridiplantae</taxon>
        <taxon>Streptophyta</taxon>
        <taxon>Embryophyta</taxon>
        <taxon>Tracheophyta</taxon>
        <taxon>Spermatophyta</taxon>
        <taxon>Magnoliopsida</taxon>
        <taxon>Liliopsida</taxon>
        <taxon>Asparagales</taxon>
        <taxon>Iridaceae</taxon>
        <taxon>Iridoideae</taxon>
        <taxon>Irideae</taxon>
        <taxon>Iris</taxon>
    </lineage>
</organism>
<feature type="domain" description="Post-SET" evidence="8">
    <location>
        <begin position="323"/>
        <end position="339"/>
    </location>
</feature>
<evidence type="ECO:0000259" key="8">
    <source>
        <dbReference type="PROSITE" id="PS50868"/>
    </source>
</evidence>
<dbReference type="PANTHER" id="PTHR13793:SF132">
    <property type="entry name" value="HISTONE-LYSINE N-METHYLTRANSFERASE ATX5"/>
    <property type="match status" value="1"/>
</dbReference>
<dbReference type="GO" id="GO:0008168">
    <property type="term" value="F:methyltransferase activity"/>
    <property type="evidence" value="ECO:0007669"/>
    <property type="project" value="UniProtKB-KW"/>
</dbReference>
<protein>
    <submittedName>
        <fullName evidence="10">Histone-lysine N-methyltransferase ATX4-like</fullName>
    </submittedName>
</protein>
<dbReference type="Gene3D" id="3.30.40.10">
    <property type="entry name" value="Zinc/RING finger domain, C3HC4 (zinc finger)"/>
    <property type="match status" value="1"/>
</dbReference>
<gene>
    <name evidence="10" type="ORF">M6B38_126085</name>
</gene>
<dbReference type="InterPro" id="IPR013083">
    <property type="entry name" value="Znf_RING/FYVE/PHD"/>
</dbReference>
<dbReference type="AlphaFoldDB" id="A0AAX6GNK4"/>
<dbReference type="GO" id="GO:0008270">
    <property type="term" value="F:zinc ion binding"/>
    <property type="evidence" value="ECO:0007669"/>
    <property type="project" value="UniProtKB-KW"/>
</dbReference>
<dbReference type="GO" id="GO:0032259">
    <property type="term" value="P:methylation"/>
    <property type="evidence" value="ECO:0007669"/>
    <property type="project" value="UniProtKB-KW"/>
</dbReference>
<keyword evidence="2" id="KW-0808">Transferase</keyword>
<dbReference type="Gene3D" id="2.170.270.10">
    <property type="entry name" value="SET domain"/>
    <property type="match status" value="1"/>
</dbReference>
<keyword evidence="5" id="KW-0863">Zinc-finger</keyword>
<dbReference type="PANTHER" id="PTHR13793">
    <property type="entry name" value="PHD FINGER PROTEINS"/>
    <property type="match status" value="1"/>
</dbReference>
<dbReference type="PROSITE" id="PS51805">
    <property type="entry name" value="EPHD"/>
    <property type="match status" value="1"/>
</dbReference>
<dbReference type="Pfam" id="PF00856">
    <property type="entry name" value="SET"/>
    <property type="match status" value="1"/>
</dbReference>
<reference evidence="10" key="1">
    <citation type="journal article" date="2023" name="GigaByte">
        <title>Genome assembly of the bearded iris, Iris pallida Lam.</title>
        <authorList>
            <person name="Bruccoleri R.E."/>
            <person name="Oakeley E.J."/>
            <person name="Faust A.M.E."/>
            <person name="Altorfer M."/>
            <person name="Dessus-Babus S."/>
            <person name="Burckhardt D."/>
            <person name="Oertli M."/>
            <person name="Naumann U."/>
            <person name="Petersen F."/>
            <person name="Wong J."/>
        </authorList>
    </citation>
    <scope>NUCLEOTIDE SEQUENCE</scope>
    <source>
        <strain evidence="10">GSM-AAB239-AS_SAM_17_03QT</strain>
    </source>
</reference>
<evidence type="ECO:0000256" key="6">
    <source>
        <dbReference type="ARBA" id="ARBA00022833"/>
    </source>
</evidence>
<dbReference type="InterPro" id="IPR003616">
    <property type="entry name" value="Post-SET_dom"/>
</dbReference>
<evidence type="ECO:0000256" key="3">
    <source>
        <dbReference type="ARBA" id="ARBA00022691"/>
    </source>
</evidence>
<feature type="domain" description="PHD-type" evidence="9">
    <location>
        <begin position="1"/>
        <end position="74"/>
    </location>
</feature>
<evidence type="ECO:0000256" key="4">
    <source>
        <dbReference type="ARBA" id="ARBA00022723"/>
    </source>
</evidence>
<dbReference type="SMART" id="SM00249">
    <property type="entry name" value="PHD"/>
    <property type="match status" value="1"/>
</dbReference>
<feature type="domain" description="SET" evidence="7">
    <location>
        <begin position="198"/>
        <end position="314"/>
    </location>
</feature>
<dbReference type="CDD" id="cd10518">
    <property type="entry name" value="SET_SETD1-like"/>
    <property type="match status" value="1"/>
</dbReference>
<evidence type="ECO:0000259" key="7">
    <source>
        <dbReference type="PROSITE" id="PS50280"/>
    </source>
</evidence>
<dbReference type="SMART" id="SM00317">
    <property type="entry name" value="SET"/>
    <property type="match status" value="1"/>
</dbReference>
<evidence type="ECO:0000313" key="11">
    <source>
        <dbReference type="Proteomes" id="UP001140949"/>
    </source>
</evidence>
<evidence type="ECO:0000313" key="10">
    <source>
        <dbReference type="EMBL" id="KAJ6830092.1"/>
    </source>
</evidence>
<dbReference type="PROSITE" id="PS50868">
    <property type="entry name" value="POST_SET"/>
    <property type="match status" value="1"/>
</dbReference>
<dbReference type="InterPro" id="IPR001214">
    <property type="entry name" value="SET_dom"/>
</dbReference>
<accession>A0AAX6GNK4</accession>
<evidence type="ECO:0000256" key="5">
    <source>
        <dbReference type="ARBA" id="ARBA00022771"/>
    </source>
</evidence>
<name>A0AAX6GNK4_IRIPA</name>
<comment type="caution">
    <text evidence="10">The sequence shown here is derived from an EMBL/GenBank/DDBJ whole genome shotgun (WGS) entry which is preliminary data.</text>
</comment>